<dbReference type="EMBL" id="CP013862">
    <property type="protein sequence ID" value="ALX47947.1"/>
    <property type="molecule type" value="Genomic_DNA"/>
</dbReference>
<keyword evidence="1" id="KW-0472">Membrane</keyword>
<proteinExistence type="predicted"/>
<dbReference type="Pfam" id="PF09577">
    <property type="entry name" value="Spore_YpjB"/>
    <property type="match status" value="1"/>
</dbReference>
<dbReference type="RefSeq" id="WP_068442500.1">
    <property type="nucleotide sequence ID" value="NZ_CP013862.1"/>
</dbReference>
<reference evidence="2 3" key="1">
    <citation type="submission" date="2016-01" db="EMBL/GenBank/DDBJ databases">
        <title>Complete genome sequence of strain Lentibacillus amyloliquefaciens LAM0015T isolated from saline sediment.</title>
        <authorList>
            <person name="Wang J.-L."/>
            <person name="He M.-X."/>
        </authorList>
    </citation>
    <scope>NUCLEOTIDE SEQUENCE [LARGE SCALE GENOMIC DNA]</scope>
    <source>
        <strain evidence="2 3">LAM0015</strain>
    </source>
</reference>
<organism evidence="2 3">
    <name type="scientific">Lentibacillus amyloliquefaciens</name>
    <dbReference type="NCBI Taxonomy" id="1472767"/>
    <lineage>
        <taxon>Bacteria</taxon>
        <taxon>Bacillati</taxon>
        <taxon>Bacillota</taxon>
        <taxon>Bacilli</taxon>
        <taxon>Bacillales</taxon>
        <taxon>Bacillaceae</taxon>
        <taxon>Lentibacillus</taxon>
    </lineage>
</organism>
<evidence type="ECO:0008006" key="4">
    <source>
        <dbReference type="Google" id="ProtNLM"/>
    </source>
</evidence>
<keyword evidence="3" id="KW-1185">Reference proteome</keyword>
<feature type="transmembrane region" description="Helical" evidence="1">
    <location>
        <begin position="45"/>
        <end position="67"/>
    </location>
</feature>
<dbReference type="InterPro" id="IPR014231">
    <property type="entry name" value="Spore_YpjB"/>
</dbReference>
<sequence>MKFTKRRLIAIIGIFIYMCFSAPITASAERYFPIAAKSTENVNMIPFYWIIGIVGGSIAITLTYVSWRKYRGERKKQTDDDSNN</sequence>
<evidence type="ECO:0000256" key="1">
    <source>
        <dbReference type="SAM" id="Phobius"/>
    </source>
</evidence>
<gene>
    <name evidence="2" type="ORF">AOX59_04595</name>
</gene>
<protein>
    <recommendedName>
        <fullName evidence="4">Sporulation protein</fullName>
    </recommendedName>
</protein>
<evidence type="ECO:0000313" key="3">
    <source>
        <dbReference type="Proteomes" id="UP000050331"/>
    </source>
</evidence>
<evidence type="ECO:0000313" key="2">
    <source>
        <dbReference type="EMBL" id="ALX47947.1"/>
    </source>
</evidence>
<keyword evidence="1" id="KW-1133">Transmembrane helix</keyword>
<keyword evidence="1" id="KW-0812">Transmembrane</keyword>
<dbReference type="Proteomes" id="UP000050331">
    <property type="component" value="Chromosome"/>
</dbReference>
<dbReference type="OrthoDB" id="2988195at2"/>
<accession>A0A0U3NMB7</accession>
<name>A0A0U3NMB7_9BACI</name>
<dbReference type="KEGG" id="lao:AOX59_04595"/>
<dbReference type="STRING" id="1472767.AOX59_04595"/>
<dbReference type="AlphaFoldDB" id="A0A0U3NMB7"/>